<dbReference type="PROSITE" id="PS50021">
    <property type="entry name" value="CH"/>
    <property type="match status" value="4"/>
</dbReference>
<dbReference type="SMART" id="SM00033">
    <property type="entry name" value="CH"/>
    <property type="match status" value="4"/>
</dbReference>
<evidence type="ECO:0000256" key="1">
    <source>
        <dbReference type="ARBA" id="ARBA00011385"/>
    </source>
</evidence>
<dbReference type="GO" id="GO:0005884">
    <property type="term" value="C:actin filament"/>
    <property type="evidence" value="ECO:0007669"/>
    <property type="project" value="TreeGrafter"/>
</dbReference>
<proteinExistence type="predicted"/>
<dbReference type="GO" id="GO:0032432">
    <property type="term" value="C:actin filament bundle"/>
    <property type="evidence" value="ECO:0007669"/>
    <property type="project" value="TreeGrafter"/>
</dbReference>
<dbReference type="Pfam" id="PF00307">
    <property type="entry name" value="CH"/>
    <property type="match status" value="4"/>
</dbReference>
<protein>
    <submittedName>
        <fullName evidence="6">Fimbrin-1</fullName>
    </submittedName>
</protein>
<comment type="subunit">
    <text evidence="1">Interacts with F-actin.</text>
</comment>
<reference evidence="6" key="1">
    <citation type="submission" date="2023-02" db="EMBL/GenBank/DDBJ databases">
        <title>Genome of toxic invasive species Heracleum sosnowskyi carries increased number of genes despite the absence of recent whole-genome duplications.</title>
        <authorList>
            <person name="Schelkunov M."/>
            <person name="Shtratnikova V."/>
            <person name="Makarenko M."/>
            <person name="Klepikova A."/>
            <person name="Omelchenko D."/>
            <person name="Novikova G."/>
            <person name="Obukhova E."/>
            <person name="Bogdanov V."/>
            <person name="Penin A."/>
            <person name="Logacheva M."/>
        </authorList>
    </citation>
    <scope>NUCLEOTIDE SEQUENCE</scope>
    <source>
        <strain evidence="6">Hsosn_3</strain>
        <tissue evidence="6">Leaf</tissue>
    </source>
</reference>
<dbReference type="InterPro" id="IPR011992">
    <property type="entry name" value="EF-hand-dom_pair"/>
</dbReference>
<keyword evidence="2" id="KW-0677">Repeat</keyword>
<evidence type="ECO:0000313" key="6">
    <source>
        <dbReference type="EMBL" id="KAK1348683.1"/>
    </source>
</evidence>
<evidence type="ECO:0000259" key="5">
    <source>
        <dbReference type="PROSITE" id="PS50021"/>
    </source>
</evidence>
<evidence type="ECO:0000256" key="3">
    <source>
        <dbReference type="ARBA" id="ARBA00023203"/>
    </source>
</evidence>
<sequence>MSGSKAVTVSDSGLESQFTQDELRNLKSKFLASRNSSGRIRLRDLPPVMLQLKNFGQLFKEKDIKAILSESNSNMNLQVDFEAFLRAYLNINARAQTKAGGPKLKNAPSFLKASTTTLRHTISQSEKESYVSHINRYLGEDPYLKKYLPIDPNTNSLFDVVKNGVLLCKLINVAVPNTIDERAINTKAVLNPWEKNENHTLCLNSAKAIGCTVVNIGTEDLAEAEHKPHLLLGLMSQIIKIQLLSSLDLKKTPQLLELVEEEKDVEELMSLSPEKVLLKWMNFQLKKSGYDKEVTNFSSDLKDGAAYAHLLNALAPELESTTALETEDPTERANLILQQAEKMDCKRYVSPKDIVEGSTNLNIAFVAEIFQHRNGLKAPPKDTQNTYYAEMMTDDAETSREERCFRMWINSLGIETYVNNVFEDIRPGWVMLEVLDNIFPGSVNWKKANKPPIKITLKKVENCNLAIKLGKQLNFSLVNVDGNDFVQGNKKLIVAFLWQVMRFSMIQLLRNLRSQSQGKEITDSDILNWANEKVQSSGKNTRMESFKDKTLSNGVFFLELLSAVQTRVVNWDLVTNGENDEDKKSNATYIISVARKLGCSIFLLPEDIVEVNSKMILTLTASIMYWSIQKGGHKLCSSARTSDASQADAEDIPTDAASVASVASEGPPADAEEAS</sequence>
<keyword evidence="3" id="KW-0009">Actin-binding</keyword>
<dbReference type="InterPro" id="IPR039959">
    <property type="entry name" value="Fimbrin/Plastin"/>
</dbReference>
<dbReference type="FunFam" id="1.10.418.10:FF:000041">
    <property type="entry name" value="Fimbrin-2 isoform A"/>
    <property type="match status" value="1"/>
</dbReference>
<dbReference type="FunFam" id="1.10.418.10:FF:000031">
    <property type="entry name" value="Fimbrin-2 like"/>
    <property type="match status" value="1"/>
</dbReference>
<feature type="domain" description="Calponin-homology (CH)" evidence="5">
    <location>
        <begin position="399"/>
        <end position="505"/>
    </location>
</feature>
<gene>
    <name evidence="6" type="ORF">POM88_054930</name>
</gene>
<dbReference type="SUPFAM" id="SSF47576">
    <property type="entry name" value="Calponin-homology domain, CH-domain"/>
    <property type="match status" value="1"/>
</dbReference>
<dbReference type="AlphaFoldDB" id="A0AAD8LWK8"/>
<dbReference type="GO" id="GO:0005737">
    <property type="term" value="C:cytoplasm"/>
    <property type="evidence" value="ECO:0007669"/>
    <property type="project" value="TreeGrafter"/>
</dbReference>
<organism evidence="6 7">
    <name type="scientific">Heracleum sosnowskyi</name>
    <dbReference type="NCBI Taxonomy" id="360622"/>
    <lineage>
        <taxon>Eukaryota</taxon>
        <taxon>Viridiplantae</taxon>
        <taxon>Streptophyta</taxon>
        <taxon>Embryophyta</taxon>
        <taxon>Tracheophyta</taxon>
        <taxon>Spermatophyta</taxon>
        <taxon>Magnoliopsida</taxon>
        <taxon>eudicotyledons</taxon>
        <taxon>Gunneridae</taxon>
        <taxon>Pentapetalae</taxon>
        <taxon>asterids</taxon>
        <taxon>campanulids</taxon>
        <taxon>Apiales</taxon>
        <taxon>Apiaceae</taxon>
        <taxon>Apioideae</taxon>
        <taxon>apioid superclade</taxon>
        <taxon>Tordylieae</taxon>
        <taxon>Tordyliinae</taxon>
        <taxon>Heracleum</taxon>
    </lineage>
</organism>
<feature type="region of interest" description="Disordered" evidence="4">
    <location>
        <begin position="640"/>
        <end position="675"/>
    </location>
</feature>
<dbReference type="Gene3D" id="1.10.418.10">
    <property type="entry name" value="Calponin-like domain"/>
    <property type="match status" value="4"/>
</dbReference>
<dbReference type="PANTHER" id="PTHR19961">
    <property type="entry name" value="FIMBRIN/PLASTIN"/>
    <property type="match status" value="1"/>
</dbReference>
<dbReference type="GO" id="GO:0051017">
    <property type="term" value="P:actin filament bundle assembly"/>
    <property type="evidence" value="ECO:0007669"/>
    <property type="project" value="InterPro"/>
</dbReference>
<name>A0AAD8LWK8_9APIA</name>
<dbReference type="Proteomes" id="UP001237642">
    <property type="component" value="Unassembled WGS sequence"/>
</dbReference>
<dbReference type="InterPro" id="IPR001715">
    <property type="entry name" value="CH_dom"/>
</dbReference>
<dbReference type="PANTHER" id="PTHR19961:SF79">
    <property type="entry name" value="FIMBRIN-5"/>
    <property type="match status" value="1"/>
</dbReference>
<dbReference type="FunFam" id="1.10.418.10:FF:000045">
    <property type="entry name" value="Fimbrin-1 isoform A"/>
    <property type="match status" value="1"/>
</dbReference>
<dbReference type="GO" id="GO:0051639">
    <property type="term" value="P:actin filament network formation"/>
    <property type="evidence" value="ECO:0007669"/>
    <property type="project" value="TreeGrafter"/>
</dbReference>
<evidence type="ECO:0000256" key="2">
    <source>
        <dbReference type="ARBA" id="ARBA00022737"/>
    </source>
</evidence>
<dbReference type="CDD" id="cd21299">
    <property type="entry name" value="CH_AtFIM_like_rpt3"/>
    <property type="match status" value="1"/>
</dbReference>
<evidence type="ECO:0000313" key="7">
    <source>
        <dbReference type="Proteomes" id="UP001237642"/>
    </source>
</evidence>
<reference evidence="6" key="2">
    <citation type="submission" date="2023-05" db="EMBL/GenBank/DDBJ databases">
        <authorList>
            <person name="Schelkunov M.I."/>
        </authorList>
    </citation>
    <scope>NUCLEOTIDE SEQUENCE</scope>
    <source>
        <strain evidence="6">Hsosn_3</strain>
        <tissue evidence="6">Leaf</tissue>
    </source>
</reference>
<comment type="caution">
    <text evidence="6">The sequence shown here is derived from an EMBL/GenBank/DDBJ whole genome shotgun (WGS) entry which is preliminary data.</text>
</comment>
<dbReference type="SUPFAM" id="SSF47473">
    <property type="entry name" value="EF-hand"/>
    <property type="match status" value="1"/>
</dbReference>
<feature type="domain" description="Calponin-homology (CH)" evidence="5">
    <location>
        <begin position="124"/>
        <end position="243"/>
    </location>
</feature>
<feature type="domain" description="Calponin-homology (CH)" evidence="5">
    <location>
        <begin position="271"/>
        <end position="374"/>
    </location>
</feature>
<keyword evidence="7" id="KW-1185">Reference proteome</keyword>
<accession>A0AAD8LWK8</accession>
<dbReference type="EMBL" id="JAUIZM010000119">
    <property type="protein sequence ID" value="KAK1348683.1"/>
    <property type="molecule type" value="Genomic_DNA"/>
</dbReference>
<feature type="domain" description="Calponin-homology (CH)" evidence="5">
    <location>
        <begin position="520"/>
        <end position="628"/>
    </location>
</feature>
<dbReference type="GO" id="GO:0051015">
    <property type="term" value="F:actin filament binding"/>
    <property type="evidence" value="ECO:0007669"/>
    <property type="project" value="InterPro"/>
</dbReference>
<evidence type="ECO:0000256" key="4">
    <source>
        <dbReference type="SAM" id="MobiDB-lite"/>
    </source>
</evidence>
<dbReference type="InterPro" id="IPR036872">
    <property type="entry name" value="CH_dom_sf"/>
</dbReference>